<dbReference type="EMBL" id="BSTK01000002">
    <property type="protein sequence ID" value="GLY83690.1"/>
    <property type="molecule type" value="Genomic_DNA"/>
</dbReference>
<dbReference type="EMBL" id="BSTJ01000003">
    <property type="protein sequence ID" value="GLY74701.1"/>
    <property type="molecule type" value="Genomic_DNA"/>
</dbReference>
<evidence type="ECO:0000313" key="2">
    <source>
        <dbReference type="EMBL" id="GLY83690.1"/>
    </source>
</evidence>
<dbReference type="RefSeq" id="WP_285568253.1">
    <property type="nucleotide sequence ID" value="NZ_BSTJ01000003.1"/>
</dbReference>
<accession>A0A9W6VXB7</accession>
<organism evidence="2 3">
    <name type="scientific">Actinoallomurus iriomotensis</name>
    <dbReference type="NCBI Taxonomy" id="478107"/>
    <lineage>
        <taxon>Bacteria</taxon>
        <taxon>Bacillati</taxon>
        <taxon>Actinomycetota</taxon>
        <taxon>Actinomycetes</taxon>
        <taxon>Streptosporangiales</taxon>
        <taxon>Thermomonosporaceae</taxon>
        <taxon>Actinoallomurus</taxon>
    </lineage>
</organism>
<protein>
    <submittedName>
        <fullName evidence="2">Uncharacterized protein</fullName>
    </submittedName>
</protein>
<dbReference type="Proteomes" id="UP001165074">
    <property type="component" value="Unassembled WGS sequence"/>
</dbReference>
<evidence type="ECO:0000313" key="1">
    <source>
        <dbReference type="EMBL" id="GLY74701.1"/>
    </source>
</evidence>
<dbReference type="Proteomes" id="UP001165135">
    <property type="component" value="Unassembled WGS sequence"/>
</dbReference>
<comment type="caution">
    <text evidence="2">The sequence shown here is derived from an EMBL/GenBank/DDBJ whole genome shotgun (WGS) entry which is preliminary data.</text>
</comment>
<name>A0A9W6VXB7_9ACTN</name>
<evidence type="ECO:0000313" key="3">
    <source>
        <dbReference type="Proteomes" id="UP001165074"/>
    </source>
</evidence>
<proteinExistence type="predicted"/>
<keyword evidence="3" id="KW-1185">Reference proteome</keyword>
<sequence length="131" mass="14960">MTYRARWHDADYDASPELRSGRLWMRLRSAEPAPGFEEVRPGRYVRAVPADECAMACSVAVVCRWRGAPFRVHDQREGELLLEYTGGRVTVAQSLGLDRVERGVYRRWVARDEVSDLAEHVTLLDEEARGV</sequence>
<gene>
    <name evidence="1" type="ORF">Airi01_029680</name>
    <name evidence="2" type="ORF">Airi02_016190</name>
</gene>
<reference evidence="2" key="2">
    <citation type="submission" date="2023-03" db="EMBL/GenBank/DDBJ databases">
        <title>Actinoallomurus iriomotensis NBRC 103684.</title>
        <authorList>
            <person name="Ichikawa N."/>
            <person name="Sato H."/>
            <person name="Tonouchi N."/>
        </authorList>
    </citation>
    <scope>NUCLEOTIDE SEQUENCE</scope>
    <source>
        <strain evidence="2">NBRC 103684</strain>
    </source>
</reference>
<reference evidence="1" key="1">
    <citation type="submission" date="2023-03" db="EMBL/GenBank/DDBJ databases">
        <title>Actinoallomurus iriomotensis NBRC 103681.</title>
        <authorList>
            <person name="Ichikawa N."/>
            <person name="Sato H."/>
            <person name="Tonouchi N."/>
        </authorList>
    </citation>
    <scope>NUCLEOTIDE SEQUENCE</scope>
    <source>
        <strain evidence="1">NBRC 103681</strain>
    </source>
</reference>
<dbReference type="AlphaFoldDB" id="A0A9W6VXB7"/>